<keyword evidence="3" id="KW-1185">Reference proteome</keyword>
<organism evidence="2 3">
    <name type="scientific">Phytophthora nicotianae P1569</name>
    <dbReference type="NCBI Taxonomy" id="1317065"/>
    <lineage>
        <taxon>Eukaryota</taxon>
        <taxon>Sar</taxon>
        <taxon>Stramenopiles</taxon>
        <taxon>Oomycota</taxon>
        <taxon>Peronosporomycetes</taxon>
        <taxon>Peronosporales</taxon>
        <taxon>Peronosporaceae</taxon>
        <taxon>Phytophthora</taxon>
    </lineage>
</organism>
<feature type="region of interest" description="Disordered" evidence="1">
    <location>
        <begin position="1"/>
        <end position="40"/>
    </location>
</feature>
<evidence type="ECO:0000256" key="1">
    <source>
        <dbReference type="SAM" id="MobiDB-lite"/>
    </source>
</evidence>
<evidence type="ECO:0000313" key="2">
    <source>
        <dbReference type="EMBL" id="ETI56254.1"/>
    </source>
</evidence>
<dbReference type="Proteomes" id="UP000018721">
    <property type="component" value="Unassembled WGS sequence"/>
</dbReference>
<gene>
    <name evidence="2" type="ORF">F443_01171</name>
</gene>
<dbReference type="AlphaFoldDB" id="V9FXQ0"/>
<sequence>MRSGAGSPIRKTLLQRTFATSGGDSPKAADGVRINRYSAT</sequence>
<evidence type="ECO:0000313" key="3">
    <source>
        <dbReference type="Proteomes" id="UP000018721"/>
    </source>
</evidence>
<protein>
    <submittedName>
        <fullName evidence="2">Uncharacterized protein</fullName>
    </submittedName>
</protein>
<name>V9FXQ0_PHYNI</name>
<comment type="caution">
    <text evidence="2">The sequence shown here is derived from an EMBL/GenBank/DDBJ whole genome shotgun (WGS) entry which is preliminary data.</text>
</comment>
<reference evidence="2 3" key="1">
    <citation type="submission" date="2013-11" db="EMBL/GenBank/DDBJ databases">
        <title>The Genome Sequence of Phytophthora parasitica P1569.</title>
        <authorList>
            <consortium name="The Broad Institute Genomics Platform"/>
            <person name="Russ C."/>
            <person name="Tyler B."/>
            <person name="Panabieres F."/>
            <person name="Shan W."/>
            <person name="Tripathy S."/>
            <person name="Grunwald N."/>
            <person name="Machado M."/>
            <person name="Johnson C.S."/>
            <person name="Arredondo F."/>
            <person name="Hong C."/>
            <person name="Coffey M."/>
            <person name="Young S.K."/>
            <person name="Zeng Q."/>
            <person name="Gargeya S."/>
            <person name="Fitzgerald M."/>
            <person name="Abouelleil A."/>
            <person name="Alvarado L."/>
            <person name="Chapman S.B."/>
            <person name="Gainer-Dewar J."/>
            <person name="Goldberg J."/>
            <person name="Griggs A."/>
            <person name="Gujja S."/>
            <person name="Hansen M."/>
            <person name="Howarth C."/>
            <person name="Imamovic A."/>
            <person name="Ireland A."/>
            <person name="Larimer J."/>
            <person name="McCowan C."/>
            <person name="Murphy C."/>
            <person name="Pearson M."/>
            <person name="Poon T.W."/>
            <person name="Priest M."/>
            <person name="Roberts A."/>
            <person name="Saif S."/>
            <person name="Shea T."/>
            <person name="Sykes S."/>
            <person name="Wortman J."/>
            <person name="Nusbaum C."/>
            <person name="Birren B."/>
        </authorList>
    </citation>
    <scope>NUCLEOTIDE SEQUENCE [LARGE SCALE GENOMIC DNA]</scope>
    <source>
        <strain evidence="2 3">P1569</strain>
    </source>
</reference>
<feature type="compositionally biased region" description="Polar residues" evidence="1">
    <location>
        <begin position="14"/>
        <end position="23"/>
    </location>
</feature>
<dbReference type="HOGENOM" id="CLU_3302508_0_0_1"/>
<feature type="non-terminal residue" evidence="2">
    <location>
        <position position="40"/>
    </location>
</feature>
<accession>V9FXQ0</accession>
<proteinExistence type="predicted"/>
<dbReference type="EMBL" id="ANIZ01000174">
    <property type="protein sequence ID" value="ETI56254.1"/>
    <property type="molecule type" value="Genomic_DNA"/>
</dbReference>